<feature type="transmembrane region" description="Helical" evidence="1">
    <location>
        <begin position="368"/>
        <end position="388"/>
    </location>
</feature>
<proteinExistence type="predicted"/>
<feature type="transmembrane region" description="Helical" evidence="1">
    <location>
        <begin position="431"/>
        <end position="450"/>
    </location>
</feature>
<feature type="transmembrane region" description="Helical" evidence="1">
    <location>
        <begin position="143"/>
        <end position="163"/>
    </location>
</feature>
<dbReference type="PANTHER" id="PTHR37422:SF13">
    <property type="entry name" value="LIPOPOLYSACCHARIDE BIOSYNTHESIS PROTEIN PA4999-RELATED"/>
    <property type="match status" value="1"/>
</dbReference>
<reference evidence="3" key="1">
    <citation type="journal article" date="2019" name="Int. J. Syst. Evol. Microbiol.">
        <title>The Global Catalogue of Microorganisms (GCM) 10K type strain sequencing project: providing services to taxonomists for standard genome sequencing and annotation.</title>
        <authorList>
            <consortium name="The Broad Institute Genomics Platform"/>
            <consortium name="The Broad Institute Genome Sequencing Center for Infectious Disease"/>
            <person name="Wu L."/>
            <person name="Ma J."/>
        </authorList>
    </citation>
    <scope>NUCLEOTIDE SEQUENCE [LARGE SCALE GENOMIC DNA]</scope>
    <source>
        <strain evidence="3">CCUG 63418</strain>
    </source>
</reference>
<dbReference type="InterPro" id="IPR051533">
    <property type="entry name" value="WaaL-like"/>
</dbReference>
<keyword evidence="1" id="KW-1133">Transmembrane helix</keyword>
<evidence type="ECO:0000313" key="2">
    <source>
        <dbReference type="EMBL" id="MFD0750833.1"/>
    </source>
</evidence>
<comment type="caution">
    <text evidence="2">The sequence shown here is derived from an EMBL/GenBank/DDBJ whole genome shotgun (WGS) entry which is preliminary data.</text>
</comment>
<dbReference type="RefSeq" id="WP_377100448.1">
    <property type="nucleotide sequence ID" value="NZ_JBHTHU010000006.1"/>
</dbReference>
<organism evidence="2 3">
    <name type="scientific">Mucilaginibacter calamicampi</name>
    <dbReference type="NCBI Taxonomy" id="1302352"/>
    <lineage>
        <taxon>Bacteria</taxon>
        <taxon>Pseudomonadati</taxon>
        <taxon>Bacteroidota</taxon>
        <taxon>Sphingobacteriia</taxon>
        <taxon>Sphingobacteriales</taxon>
        <taxon>Sphingobacteriaceae</taxon>
        <taxon>Mucilaginibacter</taxon>
    </lineage>
</organism>
<feature type="transmembrane region" description="Helical" evidence="1">
    <location>
        <begin position="27"/>
        <end position="47"/>
    </location>
</feature>
<dbReference type="EMBL" id="JBHTHU010000006">
    <property type="protein sequence ID" value="MFD0750833.1"/>
    <property type="molecule type" value="Genomic_DNA"/>
</dbReference>
<protein>
    <submittedName>
        <fullName evidence="2">O-antigen ligase family protein</fullName>
    </submittedName>
</protein>
<dbReference type="PANTHER" id="PTHR37422">
    <property type="entry name" value="TEICHURONIC ACID BIOSYNTHESIS PROTEIN TUAE"/>
    <property type="match status" value="1"/>
</dbReference>
<feature type="transmembrane region" description="Helical" evidence="1">
    <location>
        <begin position="280"/>
        <end position="300"/>
    </location>
</feature>
<gene>
    <name evidence="2" type="ORF">ACFQZS_11825</name>
</gene>
<sequence>MFVFTLIFVASFIVALREVLNGRRDGVLIFIILGLSMYTTAMSVTYTLGLKLLVPVFQYFKEVLILCTLTLNIVKLKYRPRFHLIDYAIFSFLALTLIYALLPIGEQNFTQRLLAFKSTSFYIVVYFTGRLMDPQNVFISKYFNYILLLTIAAGLVLLGEVLMNRHLQTMTGYAEYVYYFFNFEPSGMFGLSTTFESDSGHRRFASFFANPLEHAAATLLALSVILALYTDAKNKFRPTSMGMAALGASLLSIIFALSRAPLASYFLIIYVYALVTNHKLITRFCHAGGVALVVYLAYLFSDATRRKNPLVQVLMNTIDFSDPSSVGHVVEWVTGINAMIQRPLGLGLGASGRVAGTLGENVGGENQFIIIGVQAGVAALLLYLCIYVMFIRTGIKGLRYLEGKERQVCLAVLLMKVGFLIPLFTSEVESSSYISYMNWFLSGLLISIIMRPRPQKTVALSND</sequence>
<evidence type="ECO:0000256" key="1">
    <source>
        <dbReference type="SAM" id="Phobius"/>
    </source>
</evidence>
<evidence type="ECO:0000313" key="3">
    <source>
        <dbReference type="Proteomes" id="UP001596958"/>
    </source>
</evidence>
<keyword evidence="1" id="KW-0472">Membrane</keyword>
<keyword evidence="1" id="KW-0812">Transmembrane</keyword>
<keyword evidence="3" id="KW-1185">Reference proteome</keyword>
<accession>A0ABW2YWJ3</accession>
<feature type="transmembrane region" description="Helical" evidence="1">
    <location>
        <begin position="84"/>
        <end position="102"/>
    </location>
</feature>
<feature type="transmembrane region" description="Helical" evidence="1">
    <location>
        <begin position="212"/>
        <end position="230"/>
    </location>
</feature>
<feature type="transmembrane region" description="Helical" evidence="1">
    <location>
        <begin position="250"/>
        <end position="273"/>
    </location>
</feature>
<feature type="transmembrane region" description="Helical" evidence="1">
    <location>
        <begin position="408"/>
        <end position="425"/>
    </location>
</feature>
<dbReference type="Proteomes" id="UP001596958">
    <property type="component" value="Unassembled WGS sequence"/>
</dbReference>
<feature type="transmembrane region" description="Helical" evidence="1">
    <location>
        <begin position="114"/>
        <end position="131"/>
    </location>
</feature>
<name>A0ABW2YWJ3_9SPHI</name>
<keyword evidence="2" id="KW-0436">Ligase</keyword>
<dbReference type="GO" id="GO:0016874">
    <property type="term" value="F:ligase activity"/>
    <property type="evidence" value="ECO:0007669"/>
    <property type="project" value="UniProtKB-KW"/>
</dbReference>